<dbReference type="AlphaFoldDB" id="A0A6G9IFD3"/>
<protein>
    <submittedName>
        <fullName evidence="2">Uncharacterized protein</fullName>
    </submittedName>
</protein>
<feature type="transmembrane region" description="Helical" evidence="1">
    <location>
        <begin position="65"/>
        <end position="84"/>
    </location>
</feature>
<dbReference type="KEGG" id="orb:IPMB12_12050"/>
<evidence type="ECO:0000313" key="3">
    <source>
        <dbReference type="Proteomes" id="UP000501168"/>
    </source>
</evidence>
<name>A0A6G9IFD3_9GAMM</name>
<organism evidence="2 3">
    <name type="scientific">Zophobihabitans entericus</name>
    <dbReference type="NCBI Taxonomy" id="1635327"/>
    <lineage>
        <taxon>Bacteria</taxon>
        <taxon>Pseudomonadati</taxon>
        <taxon>Pseudomonadota</taxon>
        <taxon>Gammaproteobacteria</taxon>
        <taxon>Orbales</taxon>
        <taxon>Orbaceae</taxon>
        <taxon>Zophobihabitans</taxon>
    </lineage>
</organism>
<geneLocation type="plasmid" evidence="3">
    <name>pipmb12</name>
</geneLocation>
<keyword evidence="1" id="KW-0812">Transmembrane</keyword>
<feature type="transmembrane region" description="Helical" evidence="1">
    <location>
        <begin position="40"/>
        <end position="59"/>
    </location>
</feature>
<dbReference type="RefSeq" id="WP_166917828.1">
    <property type="nucleotide sequence ID" value="NZ_CP050254.1"/>
</dbReference>
<evidence type="ECO:0000256" key="1">
    <source>
        <dbReference type="SAM" id="Phobius"/>
    </source>
</evidence>
<dbReference type="InParanoid" id="A0A6G9IFD3"/>
<keyword evidence="1" id="KW-1133">Transmembrane helix</keyword>
<dbReference type="Proteomes" id="UP000501168">
    <property type="component" value="Plasmid pIPMB12"/>
</dbReference>
<proteinExistence type="predicted"/>
<keyword evidence="3" id="KW-1185">Reference proteome</keyword>
<reference evidence="2 3" key="1">
    <citation type="submission" date="2020-03" db="EMBL/GenBank/DDBJ databases">
        <title>Complete genome sequence of Orbus sp. IPMB12 (BCRC 80908).</title>
        <authorList>
            <person name="Lo W.-S."/>
            <person name="Chang T.-H."/>
            <person name="Kuo C.-H."/>
        </authorList>
    </citation>
    <scope>NUCLEOTIDE SEQUENCE [LARGE SCALE GENOMIC DNA]</scope>
    <source>
        <strain evidence="2 3">IPMB12</strain>
        <plasmid evidence="3">pipmb12</plasmid>
    </source>
</reference>
<dbReference type="EMBL" id="CP050254">
    <property type="protein sequence ID" value="QIQ22532.1"/>
    <property type="molecule type" value="Genomic_DNA"/>
</dbReference>
<keyword evidence="1" id="KW-0472">Membrane</keyword>
<accession>A0A6G9IFD3</accession>
<gene>
    <name evidence="2" type="ORF">IPMB12_12050</name>
</gene>
<evidence type="ECO:0000313" key="2">
    <source>
        <dbReference type="EMBL" id="QIQ22532.1"/>
    </source>
</evidence>
<sequence>MEYRNLESANDDSDIIDNILNKIYEKAFIRQKKLNSSERLFLGIVSVLAISSFIFAIFISNLFTWVISGGIFVYLSIMAFQPTFTVEDVMKSMASNEMVSDSDLQELSKTSDELKSELINLVNSDNFNFTYRELIILKSEINSWKRKQEFRDSLKIDKE</sequence>
<keyword evidence="2" id="KW-0614">Plasmid</keyword>